<feature type="non-terminal residue" evidence="1">
    <location>
        <position position="1"/>
    </location>
</feature>
<comment type="caution">
    <text evidence="1">The sequence shown here is derived from an EMBL/GenBank/DDBJ whole genome shotgun (WGS) entry which is preliminary data.</text>
</comment>
<dbReference type="EMBL" id="BARS01002633">
    <property type="protein sequence ID" value="GAF70436.1"/>
    <property type="molecule type" value="Genomic_DNA"/>
</dbReference>
<dbReference type="AlphaFoldDB" id="X0S5C6"/>
<reference evidence="1" key="1">
    <citation type="journal article" date="2014" name="Front. Microbiol.">
        <title>High frequency of phylogenetically diverse reductive dehalogenase-homologous genes in deep subseafloor sedimentary metagenomes.</title>
        <authorList>
            <person name="Kawai M."/>
            <person name="Futagami T."/>
            <person name="Toyoda A."/>
            <person name="Takaki Y."/>
            <person name="Nishi S."/>
            <person name="Hori S."/>
            <person name="Arai W."/>
            <person name="Tsubouchi T."/>
            <person name="Morono Y."/>
            <person name="Uchiyama I."/>
            <person name="Ito T."/>
            <person name="Fujiyama A."/>
            <person name="Inagaki F."/>
            <person name="Takami H."/>
        </authorList>
    </citation>
    <scope>NUCLEOTIDE SEQUENCE</scope>
    <source>
        <strain evidence="1">Expedition CK06-06</strain>
    </source>
</reference>
<organism evidence="1">
    <name type="scientific">marine sediment metagenome</name>
    <dbReference type="NCBI Taxonomy" id="412755"/>
    <lineage>
        <taxon>unclassified sequences</taxon>
        <taxon>metagenomes</taxon>
        <taxon>ecological metagenomes</taxon>
    </lineage>
</organism>
<sequence>DLVAPDKLPAIRTIIQHINPRARLIMMSAKTGMGLDELSSIVLQGRHEFLPVVTMTVFKTFARSVTEIGERGERYAIEVERPLSESEVKNFLRHLLLGIAEKVRGMEGEINHIKAFISDESFFLKASLVSLDQEVDFVGDINSLSSGRIVVHVIASKLPEDILYNMIIRTIEQVAPRYGVKFKEK</sequence>
<proteinExistence type="predicted"/>
<accession>X0S5C6</accession>
<protein>
    <submittedName>
        <fullName evidence="1">Uncharacterized protein</fullName>
    </submittedName>
</protein>
<evidence type="ECO:0000313" key="1">
    <source>
        <dbReference type="EMBL" id="GAF70436.1"/>
    </source>
</evidence>
<gene>
    <name evidence="1" type="ORF">S01H1_05051</name>
</gene>
<name>X0S5C6_9ZZZZ</name>